<evidence type="ECO:0000256" key="9">
    <source>
        <dbReference type="PROSITE-ProRule" id="PRU00277"/>
    </source>
</evidence>
<dbReference type="InterPro" id="IPR001179">
    <property type="entry name" value="PPIase_FKBP_dom"/>
</dbReference>
<dbReference type="PANTHER" id="PTHR47861">
    <property type="entry name" value="FKBP-TYPE PEPTIDYL-PROLYL CIS-TRANS ISOMERASE SLYD"/>
    <property type="match status" value="1"/>
</dbReference>
<keyword evidence="5 9" id="KW-0697">Rotamase</keyword>
<dbReference type="Proteomes" id="UP001596023">
    <property type="component" value="Unassembled WGS sequence"/>
</dbReference>
<evidence type="ECO:0000313" key="12">
    <source>
        <dbReference type="EMBL" id="MFC4674613.1"/>
    </source>
</evidence>
<evidence type="ECO:0000259" key="11">
    <source>
        <dbReference type="PROSITE" id="PS50059"/>
    </source>
</evidence>
<accession>A0ABV9KXT9</accession>
<keyword evidence="6" id="KW-0143">Chaperone</keyword>
<name>A0ABV9KXT9_9BACT</name>
<keyword evidence="13" id="KW-1185">Reference proteome</keyword>
<evidence type="ECO:0000256" key="3">
    <source>
        <dbReference type="ARBA" id="ARBA00006577"/>
    </source>
</evidence>
<proteinExistence type="inferred from homology"/>
<organism evidence="12 13">
    <name type="scientific">Dysgonomonas termitidis</name>
    <dbReference type="NCBI Taxonomy" id="1516126"/>
    <lineage>
        <taxon>Bacteria</taxon>
        <taxon>Pseudomonadati</taxon>
        <taxon>Bacteroidota</taxon>
        <taxon>Bacteroidia</taxon>
        <taxon>Bacteroidales</taxon>
        <taxon>Dysgonomonadaceae</taxon>
        <taxon>Dysgonomonas</taxon>
    </lineage>
</organism>
<protein>
    <recommendedName>
        <fullName evidence="10">Peptidyl-prolyl cis-trans isomerase</fullName>
        <ecNumber evidence="10">5.2.1.8</ecNumber>
    </recommendedName>
</protein>
<feature type="domain" description="PPIase FKBP-type" evidence="11">
    <location>
        <begin position="6"/>
        <end position="107"/>
    </location>
</feature>
<comment type="function">
    <text evidence="8">Also involved in hydrogenase metallocenter assembly, probably by participating in the nickel insertion step. This function in hydrogenase biosynthesis requires chaperone activity and the presence of the metal-binding domain, but not PPIase activity.</text>
</comment>
<comment type="similarity">
    <text evidence="3 10">Belongs to the FKBP-type PPIase family.</text>
</comment>
<comment type="subcellular location">
    <subcellularLocation>
        <location evidence="2">Cytoplasm</location>
    </subcellularLocation>
</comment>
<dbReference type="Gene3D" id="2.40.10.330">
    <property type="match status" value="1"/>
</dbReference>
<comment type="caution">
    <text evidence="12">The sequence shown here is derived from an EMBL/GenBank/DDBJ whole genome shotgun (WGS) entry which is preliminary data.</text>
</comment>
<dbReference type="EMBL" id="JBHSGN010000077">
    <property type="protein sequence ID" value="MFC4674613.1"/>
    <property type="molecule type" value="Genomic_DNA"/>
</dbReference>
<evidence type="ECO:0000256" key="4">
    <source>
        <dbReference type="ARBA" id="ARBA00022490"/>
    </source>
</evidence>
<evidence type="ECO:0000256" key="1">
    <source>
        <dbReference type="ARBA" id="ARBA00000971"/>
    </source>
</evidence>
<dbReference type="RefSeq" id="WP_379997078.1">
    <property type="nucleotide sequence ID" value="NZ_JBHSGN010000077.1"/>
</dbReference>
<evidence type="ECO:0000256" key="6">
    <source>
        <dbReference type="ARBA" id="ARBA00023186"/>
    </source>
</evidence>
<evidence type="ECO:0000256" key="5">
    <source>
        <dbReference type="ARBA" id="ARBA00023110"/>
    </source>
</evidence>
<evidence type="ECO:0000256" key="10">
    <source>
        <dbReference type="RuleBase" id="RU003915"/>
    </source>
</evidence>
<evidence type="ECO:0000256" key="2">
    <source>
        <dbReference type="ARBA" id="ARBA00004496"/>
    </source>
</evidence>
<dbReference type="InterPro" id="IPR048261">
    <property type="entry name" value="SlpA/SlyD-like_ins_sf"/>
</dbReference>
<dbReference type="Pfam" id="PF00254">
    <property type="entry name" value="FKBP_C"/>
    <property type="match status" value="1"/>
</dbReference>
<evidence type="ECO:0000313" key="13">
    <source>
        <dbReference type="Proteomes" id="UP001596023"/>
    </source>
</evidence>
<keyword evidence="4" id="KW-0963">Cytoplasm</keyword>
<keyword evidence="7 9" id="KW-0413">Isomerase</keyword>
<comment type="catalytic activity">
    <reaction evidence="1 9 10">
        <text>[protein]-peptidylproline (omega=180) = [protein]-peptidylproline (omega=0)</text>
        <dbReference type="Rhea" id="RHEA:16237"/>
        <dbReference type="Rhea" id="RHEA-COMP:10747"/>
        <dbReference type="Rhea" id="RHEA-COMP:10748"/>
        <dbReference type="ChEBI" id="CHEBI:83833"/>
        <dbReference type="ChEBI" id="CHEBI:83834"/>
        <dbReference type="EC" id="5.2.1.8"/>
    </reaction>
</comment>
<evidence type="ECO:0000256" key="7">
    <source>
        <dbReference type="ARBA" id="ARBA00023235"/>
    </source>
</evidence>
<dbReference type="GO" id="GO:0003755">
    <property type="term" value="F:peptidyl-prolyl cis-trans isomerase activity"/>
    <property type="evidence" value="ECO:0007669"/>
    <property type="project" value="UniProtKB-EC"/>
</dbReference>
<reference evidence="13" key="1">
    <citation type="journal article" date="2019" name="Int. J. Syst. Evol. Microbiol.">
        <title>The Global Catalogue of Microorganisms (GCM) 10K type strain sequencing project: providing services to taxonomists for standard genome sequencing and annotation.</title>
        <authorList>
            <consortium name="The Broad Institute Genomics Platform"/>
            <consortium name="The Broad Institute Genome Sequencing Center for Infectious Disease"/>
            <person name="Wu L."/>
            <person name="Ma J."/>
        </authorList>
    </citation>
    <scope>NUCLEOTIDE SEQUENCE [LARGE SCALE GENOMIC DNA]</scope>
    <source>
        <strain evidence="13">CCUG 66188</strain>
    </source>
</reference>
<dbReference type="Gene3D" id="3.10.50.40">
    <property type="match status" value="1"/>
</dbReference>
<dbReference type="EC" id="5.2.1.8" evidence="10"/>
<evidence type="ECO:0000256" key="8">
    <source>
        <dbReference type="ARBA" id="ARBA00037071"/>
    </source>
</evidence>
<dbReference type="SUPFAM" id="SSF54534">
    <property type="entry name" value="FKBP-like"/>
    <property type="match status" value="1"/>
</dbReference>
<dbReference type="PROSITE" id="PS50059">
    <property type="entry name" value="FKBP_PPIASE"/>
    <property type="match status" value="1"/>
</dbReference>
<sequence length="207" mass="22018">MKISTNKFVSLSYDLNVGEGEERELMERATAETPLEFIYGTNSMLEAFEKNLDGLAEGDSFDFVLTPDEAYGEYDDDALVDLPRHIFEQDGKLNEEVIFEGNMVPMMDSNGNRLNGSVVEVKDDVIKMDFNHPLAGETLNFSGKVLNVRESTPEEIAALFAPQGGCGCGSGCGCGDGEDDSCGCGGHEEKEMAGAGGCGSGCGCGGH</sequence>
<dbReference type="InterPro" id="IPR046357">
    <property type="entry name" value="PPIase_dom_sf"/>
</dbReference>
<gene>
    <name evidence="12" type="ORF">ACFO6W_12990</name>
</gene>
<dbReference type="PANTHER" id="PTHR47861:SF3">
    <property type="entry name" value="FKBP-TYPE PEPTIDYL-PROLYL CIS-TRANS ISOMERASE SLYD"/>
    <property type="match status" value="1"/>
</dbReference>